<dbReference type="PANTHER" id="PTHR33295">
    <property type="entry name" value="ATPASE"/>
    <property type="match status" value="1"/>
</dbReference>
<feature type="domain" description="AAA" evidence="1">
    <location>
        <begin position="11"/>
        <end position="142"/>
    </location>
</feature>
<evidence type="ECO:0000313" key="4">
    <source>
        <dbReference type="Proteomes" id="UP000051036"/>
    </source>
</evidence>
<evidence type="ECO:0000313" key="3">
    <source>
        <dbReference type="EMBL" id="KRL88790.1"/>
    </source>
</evidence>
<dbReference type="SUPFAM" id="SSF52540">
    <property type="entry name" value="P-loop containing nucleoside triphosphate hydrolases"/>
    <property type="match status" value="1"/>
</dbReference>
<dbReference type="PANTHER" id="PTHR33295:SF20">
    <property type="entry name" value="ATPASE"/>
    <property type="match status" value="1"/>
</dbReference>
<gene>
    <name evidence="3" type="ORF">FC46_GL001401</name>
</gene>
<dbReference type="InterPro" id="IPR027417">
    <property type="entry name" value="P-loop_NTPase"/>
</dbReference>
<dbReference type="PATRIC" id="fig|1423763.3.peg.1420"/>
<dbReference type="Proteomes" id="UP000051036">
    <property type="component" value="Unassembled WGS sequence"/>
</dbReference>
<dbReference type="Pfam" id="PF13635">
    <property type="entry name" value="DUF4143"/>
    <property type="match status" value="1"/>
</dbReference>
<feature type="domain" description="DUF4143" evidence="2">
    <location>
        <begin position="193"/>
        <end position="339"/>
    </location>
</feature>
<dbReference type="EMBL" id="AZFM01000040">
    <property type="protein sequence ID" value="KRL88790.1"/>
    <property type="molecule type" value="Genomic_DNA"/>
</dbReference>
<sequence>MNFLEKFKDNEQIKVITGIRRSGKTFIMKMFIDKLKTDDQISPENILQINFESFAFRKINDADDLYEYVVKHVGKSGKQYLFFDEIQNVKNWQEAVNAFRVDLDCDIYITGSNSSLLSGDLATLLAGRYVEMHVFPLSFSEYYNYHQGTPETAYQMFLQYISDGGFPMISLTEDEDVKNSIKEGIIDSVILNDVLLRSKLRDETSLLKIVGYLMSEVGNSISAAKIVSTMKSNHLNISSPTLSNYLSLLQRAFVFYRAQQYDLRGRKLLRSNDKFYVVDTGLRNTFINKSSQDNLGHQLENVVYIELLRRGYKVEIGRYDDKEIDFIARKGSEVVYYQVTMSLPAGSTRETDNLRFIPDGYKKEVLTLNLMDQGIVDGVRVKYVIDWLLNK</sequence>
<dbReference type="AlphaFoldDB" id="A0A0R1U6F5"/>
<comment type="caution">
    <text evidence="3">The sequence shown here is derived from an EMBL/GenBank/DDBJ whole genome shotgun (WGS) entry which is preliminary data.</text>
</comment>
<evidence type="ECO:0000259" key="1">
    <source>
        <dbReference type="Pfam" id="PF13173"/>
    </source>
</evidence>
<proteinExistence type="predicted"/>
<dbReference type="Gene3D" id="3.40.50.300">
    <property type="entry name" value="P-loop containing nucleotide triphosphate hydrolases"/>
    <property type="match status" value="1"/>
</dbReference>
<evidence type="ECO:0000259" key="2">
    <source>
        <dbReference type="Pfam" id="PF13635"/>
    </source>
</evidence>
<evidence type="ECO:0008006" key="5">
    <source>
        <dbReference type="Google" id="ProtNLM"/>
    </source>
</evidence>
<protein>
    <recommendedName>
        <fullName evidence="5">ATPase</fullName>
    </recommendedName>
</protein>
<dbReference type="InterPro" id="IPR025420">
    <property type="entry name" value="DUF4143"/>
</dbReference>
<organism evidence="3 4">
    <name type="scientific">Lactobacillus kalixensis DSM 16043</name>
    <dbReference type="NCBI Taxonomy" id="1423763"/>
    <lineage>
        <taxon>Bacteria</taxon>
        <taxon>Bacillati</taxon>
        <taxon>Bacillota</taxon>
        <taxon>Bacilli</taxon>
        <taxon>Lactobacillales</taxon>
        <taxon>Lactobacillaceae</taxon>
        <taxon>Lactobacillus</taxon>
    </lineage>
</organism>
<keyword evidence="4" id="KW-1185">Reference proteome</keyword>
<reference evidence="3 4" key="1">
    <citation type="journal article" date="2015" name="Genome Announc.">
        <title>Expanding the biotechnology potential of lactobacilli through comparative genomics of 213 strains and associated genera.</title>
        <authorList>
            <person name="Sun Z."/>
            <person name="Harris H.M."/>
            <person name="McCann A."/>
            <person name="Guo C."/>
            <person name="Argimon S."/>
            <person name="Zhang W."/>
            <person name="Yang X."/>
            <person name="Jeffery I.B."/>
            <person name="Cooney J.C."/>
            <person name="Kagawa T.F."/>
            <person name="Liu W."/>
            <person name="Song Y."/>
            <person name="Salvetti E."/>
            <person name="Wrobel A."/>
            <person name="Rasinkangas P."/>
            <person name="Parkhill J."/>
            <person name="Rea M.C."/>
            <person name="O'Sullivan O."/>
            <person name="Ritari J."/>
            <person name="Douillard F.P."/>
            <person name="Paul Ross R."/>
            <person name="Yang R."/>
            <person name="Briner A.E."/>
            <person name="Felis G.E."/>
            <person name="de Vos W.M."/>
            <person name="Barrangou R."/>
            <person name="Klaenhammer T.R."/>
            <person name="Caufield P.W."/>
            <person name="Cui Y."/>
            <person name="Zhang H."/>
            <person name="O'Toole P.W."/>
        </authorList>
    </citation>
    <scope>NUCLEOTIDE SEQUENCE [LARGE SCALE GENOMIC DNA]</scope>
    <source>
        <strain evidence="3 4">DSM 16043</strain>
    </source>
</reference>
<name>A0A0R1U6F5_9LACO</name>
<dbReference type="InterPro" id="IPR041682">
    <property type="entry name" value="AAA_14"/>
</dbReference>
<accession>A0A0R1U6F5</accession>
<dbReference type="Pfam" id="PF13173">
    <property type="entry name" value="AAA_14"/>
    <property type="match status" value="1"/>
</dbReference>